<dbReference type="Pfam" id="PF07729">
    <property type="entry name" value="FCD"/>
    <property type="match status" value="1"/>
</dbReference>
<dbReference type="PRINTS" id="PR00035">
    <property type="entry name" value="HTHGNTR"/>
</dbReference>
<dbReference type="Proteomes" id="UP000255207">
    <property type="component" value="Unassembled WGS sequence"/>
</dbReference>
<dbReference type="GO" id="GO:0003700">
    <property type="term" value="F:DNA-binding transcription factor activity"/>
    <property type="evidence" value="ECO:0007669"/>
    <property type="project" value="InterPro"/>
</dbReference>
<gene>
    <name evidence="5" type="ORF">DWE98_28160</name>
</gene>
<keyword evidence="3" id="KW-0804">Transcription</keyword>
<keyword evidence="2" id="KW-0238">DNA-binding</keyword>
<dbReference type="SUPFAM" id="SSF46785">
    <property type="entry name" value="Winged helix' DNA-binding domain"/>
    <property type="match status" value="1"/>
</dbReference>
<dbReference type="EMBL" id="QQTP01000029">
    <property type="protein sequence ID" value="RDJ19721.1"/>
    <property type="molecule type" value="Genomic_DNA"/>
</dbReference>
<evidence type="ECO:0000259" key="4">
    <source>
        <dbReference type="PROSITE" id="PS50949"/>
    </source>
</evidence>
<feature type="domain" description="HTH gntR-type" evidence="4">
    <location>
        <begin position="11"/>
        <end position="78"/>
    </location>
</feature>
<evidence type="ECO:0000313" key="6">
    <source>
        <dbReference type="Proteomes" id="UP000255207"/>
    </source>
</evidence>
<protein>
    <submittedName>
        <fullName evidence="5">GntR family transcriptional regulator</fullName>
    </submittedName>
</protein>
<evidence type="ECO:0000313" key="5">
    <source>
        <dbReference type="EMBL" id="RDJ19721.1"/>
    </source>
</evidence>
<name>A0A370KXL6_9HYPH</name>
<dbReference type="InterPro" id="IPR036390">
    <property type="entry name" value="WH_DNA-bd_sf"/>
</dbReference>
<dbReference type="PROSITE" id="PS50949">
    <property type="entry name" value="HTH_GNTR"/>
    <property type="match status" value="1"/>
</dbReference>
<organism evidence="5 6">
    <name type="scientific">Bosea caraganae</name>
    <dbReference type="NCBI Taxonomy" id="2763117"/>
    <lineage>
        <taxon>Bacteria</taxon>
        <taxon>Pseudomonadati</taxon>
        <taxon>Pseudomonadota</taxon>
        <taxon>Alphaproteobacteria</taxon>
        <taxon>Hyphomicrobiales</taxon>
        <taxon>Boseaceae</taxon>
        <taxon>Bosea</taxon>
    </lineage>
</organism>
<accession>A0A370KXL6</accession>
<keyword evidence="6" id="KW-1185">Reference proteome</keyword>
<dbReference type="AlphaFoldDB" id="A0A370KXL6"/>
<proteinExistence type="predicted"/>
<dbReference type="CDD" id="cd07377">
    <property type="entry name" value="WHTH_GntR"/>
    <property type="match status" value="1"/>
</dbReference>
<dbReference type="GO" id="GO:0003677">
    <property type="term" value="F:DNA binding"/>
    <property type="evidence" value="ECO:0007669"/>
    <property type="project" value="UniProtKB-KW"/>
</dbReference>
<dbReference type="SUPFAM" id="SSF48008">
    <property type="entry name" value="GntR ligand-binding domain-like"/>
    <property type="match status" value="1"/>
</dbReference>
<comment type="caution">
    <text evidence="5">The sequence shown here is derived from an EMBL/GenBank/DDBJ whole genome shotgun (WGS) entry which is preliminary data.</text>
</comment>
<dbReference type="InterPro" id="IPR008920">
    <property type="entry name" value="TF_FadR/GntR_C"/>
</dbReference>
<dbReference type="SMART" id="SM00895">
    <property type="entry name" value="FCD"/>
    <property type="match status" value="1"/>
</dbReference>
<sequence>MSGIRPSIRRVTTATVIYDELYEAIVNMRLVPGTPLQEKALTQQFGVSKTPVREALIRLAEEGLVDIFPQSGTFVSHVPLGAIPEALVIRLALEDTAIKRTAEIATLADIAQLDAKLASQRMLAELGDMDAFHEADEAFHEAIALIAGYPSIWKLLRQVKVQINRARRLTLPVAGRMQQVIGEHVLVRDAIASRDVEAARAAMQAHLNVVLPDVDRLRIEYPNYFV</sequence>
<dbReference type="InterPro" id="IPR000524">
    <property type="entry name" value="Tscrpt_reg_HTH_GntR"/>
</dbReference>
<dbReference type="Gene3D" id="1.10.10.10">
    <property type="entry name" value="Winged helix-like DNA-binding domain superfamily/Winged helix DNA-binding domain"/>
    <property type="match status" value="1"/>
</dbReference>
<reference evidence="6" key="1">
    <citation type="submission" date="2018-07" db="EMBL/GenBank/DDBJ databases">
        <authorList>
            <person name="Safronova V.I."/>
            <person name="Chirak E.R."/>
            <person name="Sazanova A.L."/>
        </authorList>
    </citation>
    <scope>NUCLEOTIDE SEQUENCE [LARGE SCALE GENOMIC DNA]</scope>
    <source>
        <strain evidence="6">RCAM04685</strain>
    </source>
</reference>
<dbReference type="InterPro" id="IPR011711">
    <property type="entry name" value="GntR_C"/>
</dbReference>
<dbReference type="SMART" id="SM00345">
    <property type="entry name" value="HTH_GNTR"/>
    <property type="match status" value="1"/>
</dbReference>
<keyword evidence="1" id="KW-0805">Transcription regulation</keyword>
<dbReference type="Gene3D" id="1.20.120.530">
    <property type="entry name" value="GntR ligand-binding domain-like"/>
    <property type="match status" value="1"/>
</dbReference>
<evidence type="ECO:0000256" key="3">
    <source>
        <dbReference type="ARBA" id="ARBA00023163"/>
    </source>
</evidence>
<dbReference type="PANTHER" id="PTHR43537">
    <property type="entry name" value="TRANSCRIPTIONAL REGULATOR, GNTR FAMILY"/>
    <property type="match status" value="1"/>
</dbReference>
<dbReference type="Pfam" id="PF00392">
    <property type="entry name" value="GntR"/>
    <property type="match status" value="1"/>
</dbReference>
<dbReference type="PANTHER" id="PTHR43537:SF45">
    <property type="entry name" value="GNTR FAMILY REGULATORY PROTEIN"/>
    <property type="match status" value="1"/>
</dbReference>
<dbReference type="InterPro" id="IPR036388">
    <property type="entry name" value="WH-like_DNA-bd_sf"/>
</dbReference>
<evidence type="ECO:0000256" key="2">
    <source>
        <dbReference type="ARBA" id="ARBA00023125"/>
    </source>
</evidence>
<dbReference type="OrthoDB" id="9788098at2"/>
<evidence type="ECO:0000256" key="1">
    <source>
        <dbReference type="ARBA" id="ARBA00023015"/>
    </source>
</evidence>